<dbReference type="InterPro" id="IPR000782">
    <property type="entry name" value="FAS1_domain"/>
</dbReference>
<keyword evidence="4" id="KW-1185">Reference proteome</keyword>
<dbReference type="OrthoDB" id="286301at2759"/>
<evidence type="ECO:0000313" key="4">
    <source>
        <dbReference type="Proteomes" id="UP000070054"/>
    </source>
</evidence>
<protein>
    <submittedName>
        <fullName evidence="3">Fasciclin domain-containing protein</fullName>
    </submittedName>
</protein>
<dbReference type="InterPro" id="IPR050904">
    <property type="entry name" value="Adhesion/Biosynth-related"/>
</dbReference>
<dbReference type="Pfam" id="PF02469">
    <property type="entry name" value="Fasciclin"/>
    <property type="match status" value="2"/>
</dbReference>
<dbReference type="SUPFAM" id="SSF82153">
    <property type="entry name" value="FAS1 domain"/>
    <property type="match status" value="2"/>
</dbReference>
<reference evidence="3 4" key="1">
    <citation type="submission" date="2014-02" db="EMBL/GenBank/DDBJ databases">
        <title>The genome sequence of Colletotrichum nymphaeae SA-01.</title>
        <authorList>
            <person name="Baroncelli R."/>
            <person name="Thon M.R."/>
        </authorList>
    </citation>
    <scope>NUCLEOTIDE SEQUENCE [LARGE SCALE GENOMIC DNA]</scope>
    <source>
        <strain evidence="3 4">SA-01</strain>
    </source>
</reference>
<evidence type="ECO:0000256" key="1">
    <source>
        <dbReference type="SAM" id="SignalP"/>
    </source>
</evidence>
<feature type="chain" id="PRO_5007804770" evidence="1">
    <location>
        <begin position="25"/>
        <end position="410"/>
    </location>
</feature>
<dbReference type="Proteomes" id="UP000070054">
    <property type="component" value="Unassembled WGS sequence"/>
</dbReference>
<dbReference type="Gene3D" id="2.30.180.10">
    <property type="entry name" value="FAS1 domain"/>
    <property type="match status" value="2"/>
</dbReference>
<keyword evidence="1" id="KW-0732">Signal</keyword>
<dbReference type="PANTHER" id="PTHR10900">
    <property type="entry name" value="PERIOSTIN-RELATED"/>
    <property type="match status" value="1"/>
</dbReference>
<name>A0A135U8D3_9PEZI</name>
<dbReference type="SMART" id="SM00554">
    <property type="entry name" value="FAS1"/>
    <property type="match status" value="2"/>
</dbReference>
<sequence length="410" mass="43163">MKMLSALVQAGLLALSFLIKTVTAQEDDLGSKPRAPKGFTLAFLSSEQFLYMCETIESNFQQKYPEVILKLPNYDGVTIVAPSNSAFDNIPGTQLNGIWNESDASIAVPILEYHILQGTVSTGALESGPSVLRSSLLLNKAWTNVTTGQNVLVNKQPGDVIVFTSSEGIRTTQVEGDIKFAGGLIQVVDNLMIPPARLENTTDSFKLPAFLGALYAANLIPSISEEKNVTIFAPRNEAFQRVAGSLNSLDETALKKFLNYHVVPGRILASSDLKNGTNLTTLATEDISVIRSGNNLFLNSAQIIQPDILVANGIMHIIDNVLNPDAPSMTPNPSAVTQAPAYPESSASGLPFTTAIPCTVSCPVTTTASPTVASTRSSTMGVRTTTSPGAAVRTGVAAGAALLAGLAALA</sequence>
<dbReference type="EMBL" id="JEMN01000779">
    <property type="protein sequence ID" value="KXH56634.1"/>
    <property type="molecule type" value="Genomic_DNA"/>
</dbReference>
<dbReference type="FunFam" id="2.30.180.10:FF:000032">
    <property type="entry name" value="Fasciclin domain-containing protein, putative"/>
    <property type="match status" value="1"/>
</dbReference>
<evidence type="ECO:0000259" key="2">
    <source>
        <dbReference type="PROSITE" id="PS50213"/>
    </source>
</evidence>
<feature type="signal peptide" evidence="1">
    <location>
        <begin position="1"/>
        <end position="24"/>
    </location>
</feature>
<dbReference type="PANTHER" id="PTHR10900:SF77">
    <property type="entry name" value="FI19380P1"/>
    <property type="match status" value="1"/>
</dbReference>
<dbReference type="AlphaFoldDB" id="A0A135U8D3"/>
<gene>
    <name evidence="3" type="ORF">CNYM01_06528</name>
</gene>
<evidence type="ECO:0000313" key="3">
    <source>
        <dbReference type="EMBL" id="KXH56634.1"/>
    </source>
</evidence>
<organism evidence="3 4">
    <name type="scientific">Colletotrichum nymphaeae SA-01</name>
    <dbReference type="NCBI Taxonomy" id="1460502"/>
    <lineage>
        <taxon>Eukaryota</taxon>
        <taxon>Fungi</taxon>
        <taxon>Dikarya</taxon>
        <taxon>Ascomycota</taxon>
        <taxon>Pezizomycotina</taxon>
        <taxon>Sordariomycetes</taxon>
        <taxon>Hypocreomycetidae</taxon>
        <taxon>Glomerellales</taxon>
        <taxon>Glomerellaceae</taxon>
        <taxon>Colletotrichum</taxon>
        <taxon>Colletotrichum acutatum species complex</taxon>
    </lineage>
</organism>
<feature type="domain" description="FAS1" evidence="2">
    <location>
        <begin position="36"/>
        <end position="192"/>
    </location>
</feature>
<feature type="domain" description="FAS1" evidence="2">
    <location>
        <begin position="194"/>
        <end position="322"/>
    </location>
</feature>
<proteinExistence type="predicted"/>
<accession>A0A135U8D3</accession>
<dbReference type="PROSITE" id="PS50213">
    <property type="entry name" value="FAS1"/>
    <property type="match status" value="2"/>
</dbReference>
<dbReference type="InterPro" id="IPR036378">
    <property type="entry name" value="FAS1_dom_sf"/>
</dbReference>
<comment type="caution">
    <text evidence="3">The sequence shown here is derived from an EMBL/GenBank/DDBJ whole genome shotgun (WGS) entry which is preliminary data.</text>
</comment>